<proteinExistence type="inferred from homology"/>
<dbReference type="PANTHER" id="PTHR30531">
    <property type="entry name" value="FLAGELLAR BIOSYNTHETIC PROTEIN FLHB"/>
    <property type="match status" value="1"/>
</dbReference>
<evidence type="ECO:0000256" key="11">
    <source>
        <dbReference type="ARBA" id="ARBA00023225"/>
    </source>
</evidence>
<accession>A0A4R2F9F9</accession>
<keyword evidence="11 13" id="KW-1006">Bacterial flagellum protein export</keyword>
<dbReference type="Pfam" id="PF01312">
    <property type="entry name" value="Bac_export_2"/>
    <property type="match status" value="1"/>
</dbReference>
<evidence type="ECO:0000256" key="1">
    <source>
        <dbReference type="ARBA" id="ARBA00004651"/>
    </source>
</evidence>
<evidence type="ECO:0000256" key="12">
    <source>
        <dbReference type="ARBA" id="ARBA00025078"/>
    </source>
</evidence>
<comment type="subcellular location">
    <subcellularLocation>
        <location evidence="1">Cell membrane</location>
        <topology evidence="1">Multi-pass membrane protein</topology>
    </subcellularLocation>
</comment>
<evidence type="ECO:0000256" key="6">
    <source>
        <dbReference type="ARBA" id="ARBA00022692"/>
    </source>
</evidence>
<dbReference type="RefSeq" id="WP_133039714.1">
    <property type="nucleotide sequence ID" value="NZ_SLWF01000022.1"/>
</dbReference>
<keyword evidence="15" id="KW-0966">Cell projection</keyword>
<keyword evidence="15" id="KW-0969">Cilium</keyword>
<dbReference type="Proteomes" id="UP000294832">
    <property type="component" value="Unassembled WGS sequence"/>
</dbReference>
<evidence type="ECO:0000256" key="2">
    <source>
        <dbReference type="ARBA" id="ARBA00010690"/>
    </source>
</evidence>
<evidence type="ECO:0000313" key="16">
    <source>
        <dbReference type="Proteomes" id="UP000294832"/>
    </source>
</evidence>
<evidence type="ECO:0000256" key="3">
    <source>
        <dbReference type="ARBA" id="ARBA00021622"/>
    </source>
</evidence>
<comment type="similarity">
    <text evidence="2 13">Belongs to the type III secretion exporter family.</text>
</comment>
<comment type="caution">
    <text evidence="15">The sequence shown here is derived from an EMBL/GenBank/DDBJ whole genome shotgun (WGS) entry which is preliminary data.</text>
</comment>
<keyword evidence="9 13" id="KW-1133">Transmembrane helix</keyword>
<dbReference type="GO" id="GO:0009306">
    <property type="term" value="P:protein secretion"/>
    <property type="evidence" value="ECO:0007669"/>
    <property type="project" value="InterPro"/>
</dbReference>
<dbReference type="EMBL" id="SLWF01000022">
    <property type="protein sequence ID" value="TCN81743.1"/>
    <property type="molecule type" value="Genomic_DNA"/>
</dbReference>
<dbReference type="NCBIfam" id="TIGR00328">
    <property type="entry name" value="flhB"/>
    <property type="match status" value="1"/>
</dbReference>
<name>A0A4R2F9F9_9GAMM</name>
<keyword evidence="5 13" id="KW-1003">Cell membrane</keyword>
<organism evidence="15 16">
    <name type="scientific">Shewanella fodinae</name>
    <dbReference type="NCBI Taxonomy" id="552357"/>
    <lineage>
        <taxon>Bacteria</taxon>
        <taxon>Pseudomonadati</taxon>
        <taxon>Pseudomonadota</taxon>
        <taxon>Gammaproteobacteria</taxon>
        <taxon>Alteromonadales</taxon>
        <taxon>Shewanellaceae</taxon>
        <taxon>Shewanella</taxon>
    </lineage>
</organism>
<protein>
    <recommendedName>
        <fullName evidence="3 13">Flagellar biosynthetic protein FlhB</fullName>
    </recommendedName>
</protein>
<dbReference type="InterPro" id="IPR006135">
    <property type="entry name" value="T3SS_substrate_exporter"/>
</dbReference>
<keyword evidence="6 13" id="KW-0812">Transmembrane</keyword>
<comment type="function">
    <text evidence="12 13">Required for formation of the rod structure in the basal body of the flagellar apparatus. Together with FliI and FliH, may constitute the export apparatus of flagellin.</text>
</comment>
<feature type="transmembrane region" description="Helical" evidence="13">
    <location>
        <begin position="188"/>
        <end position="212"/>
    </location>
</feature>
<dbReference type="Gene3D" id="6.10.250.2080">
    <property type="match status" value="1"/>
</dbReference>
<dbReference type="PRINTS" id="PR00950">
    <property type="entry name" value="TYPE3IMSPROT"/>
</dbReference>
<evidence type="ECO:0000256" key="4">
    <source>
        <dbReference type="ARBA" id="ARBA00022448"/>
    </source>
</evidence>
<evidence type="ECO:0000256" key="10">
    <source>
        <dbReference type="ARBA" id="ARBA00023136"/>
    </source>
</evidence>
<evidence type="ECO:0000256" key="14">
    <source>
        <dbReference type="SAM" id="MobiDB-lite"/>
    </source>
</evidence>
<feature type="transmembrane region" description="Helical" evidence="13">
    <location>
        <begin position="37"/>
        <end position="62"/>
    </location>
</feature>
<sequence>MADTNSSQERTEAPSERRLKEARKEGKVARSRELNTAVLMMIGIAAFLWFADGLMQMLLIVMRQTMQLDQSLLHDTRQMGLALSTALIEMLKTLVPMLTAIFVAMWIAASLPGGVIFSWSLLAFKGSRLSPLQGLSKILGKSSLLELLKSVIKIALLMGSMAAFLVQLAKRLVALQSQPLPLSLHEGLQLLFLTLLLMATLLLLVAAIDIPFQYKSVMDKIKMTRQEVKEERKTSDGDPLIKSRIRQIQYQFARRRIEERVPKADVIITNPTHFAVALRYSEKDAKAPYVVAKGVDEMALRIRAIGTQHQKEILEIPALARAIYWSTRVDQEVPSALYAAVAYVLTYVVQLKAYKTGRGSKPAPLPELKIPKNLAKN</sequence>
<reference evidence="15 16" key="1">
    <citation type="submission" date="2019-03" db="EMBL/GenBank/DDBJ databases">
        <title>Freshwater and sediment microbial communities from various areas in North America, analyzing microbe dynamics in response to fracking.</title>
        <authorList>
            <person name="Lamendella R."/>
        </authorList>
    </citation>
    <scope>NUCLEOTIDE SEQUENCE [LARGE SCALE GENOMIC DNA]</scope>
    <source>
        <strain evidence="15 16">74A</strain>
    </source>
</reference>
<keyword evidence="16" id="KW-1185">Reference proteome</keyword>
<gene>
    <name evidence="13" type="primary">flhB</name>
    <name evidence="15" type="ORF">EDC91_12272</name>
</gene>
<keyword evidence="7 13" id="KW-1005">Bacterial flagellum biogenesis</keyword>
<keyword evidence="4 13" id="KW-0813">Transport</keyword>
<evidence type="ECO:0000256" key="9">
    <source>
        <dbReference type="ARBA" id="ARBA00022989"/>
    </source>
</evidence>
<dbReference type="AlphaFoldDB" id="A0A4R2F9F9"/>
<evidence type="ECO:0000256" key="5">
    <source>
        <dbReference type="ARBA" id="ARBA00022475"/>
    </source>
</evidence>
<dbReference type="SUPFAM" id="SSF160544">
    <property type="entry name" value="EscU C-terminal domain-like"/>
    <property type="match status" value="1"/>
</dbReference>
<dbReference type="InterPro" id="IPR006136">
    <property type="entry name" value="FlhB"/>
</dbReference>
<dbReference type="Gene3D" id="3.40.1690.10">
    <property type="entry name" value="secretion proteins EscU"/>
    <property type="match status" value="1"/>
</dbReference>
<feature type="transmembrane region" description="Helical" evidence="13">
    <location>
        <begin position="100"/>
        <end position="124"/>
    </location>
</feature>
<keyword evidence="8 13" id="KW-0653">Protein transport</keyword>
<keyword evidence="10 13" id="KW-0472">Membrane</keyword>
<dbReference type="InterPro" id="IPR029025">
    <property type="entry name" value="T3SS_substrate_exporter_C"/>
</dbReference>
<dbReference type="GO" id="GO:0044780">
    <property type="term" value="P:bacterial-type flagellum assembly"/>
    <property type="evidence" value="ECO:0007669"/>
    <property type="project" value="InterPro"/>
</dbReference>
<dbReference type="GO" id="GO:0005886">
    <property type="term" value="C:plasma membrane"/>
    <property type="evidence" value="ECO:0007669"/>
    <property type="project" value="UniProtKB-SubCell"/>
</dbReference>
<dbReference type="OrthoDB" id="9807950at2"/>
<feature type="compositionally biased region" description="Basic and acidic residues" evidence="14">
    <location>
        <begin position="9"/>
        <end position="26"/>
    </location>
</feature>
<evidence type="ECO:0000256" key="13">
    <source>
        <dbReference type="RuleBase" id="RU364091"/>
    </source>
</evidence>
<evidence type="ECO:0000256" key="7">
    <source>
        <dbReference type="ARBA" id="ARBA00022795"/>
    </source>
</evidence>
<evidence type="ECO:0000313" key="15">
    <source>
        <dbReference type="EMBL" id="TCN81743.1"/>
    </source>
</evidence>
<keyword evidence="15" id="KW-0282">Flagellum</keyword>
<dbReference type="PANTHER" id="PTHR30531:SF12">
    <property type="entry name" value="FLAGELLAR BIOSYNTHETIC PROTEIN FLHB"/>
    <property type="match status" value="1"/>
</dbReference>
<feature type="transmembrane region" description="Helical" evidence="13">
    <location>
        <begin position="144"/>
        <end position="168"/>
    </location>
</feature>
<evidence type="ECO:0000256" key="8">
    <source>
        <dbReference type="ARBA" id="ARBA00022927"/>
    </source>
</evidence>
<feature type="region of interest" description="Disordered" evidence="14">
    <location>
        <begin position="1"/>
        <end position="26"/>
    </location>
</feature>